<dbReference type="Gene3D" id="2.130.10.10">
    <property type="entry name" value="YVTN repeat-like/Quinoprotein amine dehydrogenase"/>
    <property type="match status" value="1"/>
</dbReference>
<dbReference type="GeneID" id="26838288"/>
<reference evidence="4 5" key="1">
    <citation type="submission" date="2015-11" db="EMBL/GenBank/DDBJ databases">
        <title>The genome of Debaryomyces fabryi.</title>
        <authorList>
            <person name="Tafer H."/>
            <person name="Lopandic K."/>
        </authorList>
    </citation>
    <scope>NUCLEOTIDE SEQUENCE [LARGE SCALE GENOMIC DNA]</scope>
    <source>
        <strain evidence="4 5">CBS 789</strain>
    </source>
</reference>
<dbReference type="GO" id="GO:0005634">
    <property type="term" value="C:nucleus"/>
    <property type="evidence" value="ECO:0007669"/>
    <property type="project" value="TreeGrafter"/>
</dbReference>
<dbReference type="SUPFAM" id="SSF50978">
    <property type="entry name" value="WD40 repeat-like"/>
    <property type="match status" value="1"/>
</dbReference>
<organism evidence="4 5">
    <name type="scientific">Debaryomyces fabryi</name>
    <dbReference type="NCBI Taxonomy" id="58627"/>
    <lineage>
        <taxon>Eukaryota</taxon>
        <taxon>Fungi</taxon>
        <taxon>Dikarya</taxon>
        <taxon>Ascomycota</taxon>
        <taxon>Saccharomycotina</taxon>
        <taxon>Pichiomycetes</taxon>
        <taxon>Debaryomycetaceae</taxon>
        <taxon>Debaryomyces</taxon>
    </lineage>
</organism>
<proteinExistence type="predicted"/>
<name>A0A0V1Q377_9ASCO</name>
<dbReference type="PROSITE" id="PS00678">
    <property type="entry name" value="WD_REPEATS_1"/>
    <property type="match status" value="1"/>
</dbReference>
<dbReference type="Proteomes" id="UP000054251">
    <property type="component" value="Unassembled WGS sequence"/>
</dbReference>
<dbReference type="AlphaFoldDB" id="A0A0V1Q377"/>
<evidence type="ECO:0000313" key="4">
    <source>
        <dbReference type="EMBL" id="KSA02914.1"/>
    </source>
</evidence>
<evidence type="ECO:0000256" key="1">
    <source>
        <dbReference type="ARBA" id="ARBA00022574"/>
    </source>
</evidence>
<dbReference type="PROSITE" id="PS50294">
    <property type="entry name" value="WD_REPEATS_REGION"/>
    <property type="match status" value="1"/>
</dbReference>
<keyword evidence="1 3" id="KW-0853">WD repeat</keyword>
<evidence type="ECO:0000256" key="3">
    <source>
        <dbReference type="PROSITE-ProRule" id="PRU00221"/>
    </source>
</evidence>
<feature type="repeat" description="WD" evidence="3">
    <location>
        <begin position="285"/>
        <end position="326"/>
    </location>
</feature>
<sequence length="387" mass="42071">MGKQYISTATASDAHKLDILALSVTDRYTITVSSDGYANFWDNKKYELQEPNDVVVKEFVNKMGVHHVVTYENILSGSHVKVVLIAFASFDGSISFKYFINDELSSLKDAEIGLGANSANWSPCFYKDPESKQDYFIVTQANGSALVYYLNIESNKDSEDIVIKLEKFGDLNNANSTLFPNSVAVSPGADKKIAVGYTNGDVLLYDLTTLKPIYTFRSTDLQVSSKSTTASSIPRVLAFSPGGTLLAVARDNQSAGSITLYDVKYGENVGSLTTPSHSSKTTIGGFAHDGWIMGLSFDESGEILASCAFDNCVRIWNIETREREATINISTSDLESSNGNELDNSIASGVQFIKKGIRAGANGDSNEGLCVISFDRAVRWYREAGGI</sequence>
<dbReference type="InterPro" id="IPR015943">
    <property type="entry name" value="WD40/YVTN_repeat-like_dom_sf"/>
</dbReference>
<dbReference type="GO" id="GO:0032991">
    <property type="term" value="C:protein-containing complex"/>
    <property type="evidence" value="ECO:0007669"/>
    <property type="project" value="UniProtKB-ARBA"/>
</dbReference>
<dbReference type="OrthoDB" id="10251741at2759"/>
<dbReference type="SMART" id="SM00320">
    <property type="entry name" value="WD40"/>
    <property type="match status" value="4"/>
</dbReference>
<dbReference type="PANTHER" id="PTHR44090:SF1">
    <property type="entry name" value="SUPERKILLER COMPLEX PROTEIN 8"/>
    <property type="match status" value="1"/>
</dbReference>
<dbReference type="InterPro" id="IPR019775">
    <property type="entry name" value="WD40_repeat_CS"/>
</dbReference>
<evidence type="ECO:0000313" key="5">
    <source>
        <dbReference type="Proteomes" id="UP000054251"/>
    </source>
</evidence>
<dbReference type="InterPro" id="IPR051510">
    <property type="entry name" value="SKI8"/>
</dbReference>
<accession>A0A0V1Q377</accession>
<keyword evidence="2" id="KW-0677">Repeat</keyword>
<dbReference type="Pfam" id="PF00400">
    <property type="entry name" value="WD40"/>
    <property type="match status" value="1"/>
</dbReference>
<dbReference type="PANTHER" id="PTHR44090">
    <property type="entry name" value="WD REPEAT-CONTAINING PROTEIN 61"/>
    <property type="match status" value="1"/>
</dbReference>
<comment type="caution">
    <text evidence="4">The sequence shown here is derived from an EMBL/GenBank/DDBJ whole genome shotgun (WGS) entry which is preliminary data.</text>
</comment>
<dbReference type="PROSITE" id="PS50082">
    <property type="entry name" value="WD_REPEATS_2"/>
    <property type="match status" value="1"/>
</dbReference>
<evidence type="ECO:0000256" key="2">
    <source>
        <dbReference type="ARBA" id="ARBA00022737"/>
    </source>
</evidence>
<gene>
    <name evidence="4" type="ORF">AC631_01279</name>
</gene>
<protein>
    <submittedName>
        <fullName evidence="4">Uncharacterized protein</fullName>
    </submittedName>
</protein>
<dbReference type="InterPro" id="IPR001680">
    <property type="entry name" value="WD40_rpt"/>
</dbReference>
<dbReference type="RefSeq" id="XP_015469016.1">
    <property type="nucleotide sequence ID" value="XM_015610109.1"/>
</dbReference>
<dbReference type="InterPro" id="IPR036322">
    <property type="entry name" value="WD40_repeat_dom_sf"/>
</dbReference>
<dbReference type="EMBL" id="LMYN01000017">
    <property type="protein sequence ID" value="KSA02914.1"/>
    <property type="molecule type" value="Genomic_DNA"/>
</dbReference>
<keyword evidence="5" id="KW-1185">Reference proteome</keyword>